<dbReference type="Proteomes" id="UP000038009">
    <property type="component" value="Unassembled WGS sequence"/>
</dbReference>
<evidence type="ECO:0000256" key="1">
    <source>
        <dbReference type="SAM" id="MobiDB-lite"/>
    </source>
</evidence>
<evidence type="ECO:0000313" key="2">
    <source>
        <dbReference type="EMBL" id="KPI90010.1"/>
    </source>
</evidence>
<name>A0A0N1I1G6_LEPSE</name>
<protein>
    <submittedName>
        <fullName evidence="2">Uncharacterized protein</fullName>
    </submittedName>
</protein>
<dbReference type="VEuPathDB" id="TriTrypDB:Lsey_0012_0290"/>
<gene>
    <name evidence="2" type="ORF">ABL78_0870</name>
</gene>
<organism evidence="2 3">
    <name type="scientific">Leptomonas seymouri</name>
    <dbReference type="NCBI Taxonomy" id="5684"/>
    <lineage>
        <taxon>Eukaryota</taxon>
        <taxon>Discoba</taxon>
        <taxon>Euglenozoa</taxon>
        <taxon>Kinetoplastea</taxon>
        <taxon>Metakinetoplastina</taxon>
        <taxon>Trypanosomatida</taxon>
        <taxon>Trypanosomatidae</taxon>
        <taxon>Leishmaniinae</taxon>
        <taxon>Leptomonas</taxon>
    </lineage>
</organism>
<dbReference type="AlphaFoldDB" id="A0A0N1I1G6"/>
<accession>A0A0N1I1G6</accession>
<dbReference type="OMA" id="YQPSHTV"/>
<sequence length="367" mass="39581">MMAAPDLVMIDIGAPLHECVRRLQGQLARVELLAAQEASGCSGGSPAHFVASLLKSYRETPNAAFGAGGNELTEAERVAALRRRIAQKLRRLSEEQHMSLCVARSSLEDDDVDAVVSSSECTTAAPQADATTEHKRPSAAQQQQPEHAEEEDDVFGWVTGAAAATALPAPIPLAAPAAQAEAKAASPDVDAILKRIALRLADAVETRYRHAEHLDDVHHQLLQMQRSMSAVLGVEKAKAHGRGVSAKQGSMSITAASEAVGDSGNHLREVLTYRPKHTIASEKEKAVWQRAWEGVLPAAPSNAPPLQVGDAIELVDMAVLAHANAQRYAALQQRWCAVQRDYEGHVERLNRRLAQAALQLEEMERRA</sequence>
<dbReference type="OrthoDB" id="262775at2759"/>
<dbReference type="EMBL" id="LJSK01000012">
    <property type="protein sequence ID" value="KPI90010.1"/>
    <property type="molecule type" value="Genomic_DNA"/>
</dbReference>
<proteinExistence type="predicted"/>
<reference evidence="2 3" key="1">
    <citation type="journal article" date="2015" name="PLoS Pathog.">
        <title>Leptomonas seymouri: Adaptations to the Dixenous Life Cycle Analyzed by Genome Sequencing, Transcriptome Profiling and Co-infection with Leishmania donovani.</title>
        <authorList>
            <person name="Kraeva N."/>
            <person name="Butenko A."/>
            <person name="Hlavacova J."/>
            <person name="Kostygov A."/>
            <person name="Myskova J."/>
            <person name="Grybchuk D."/>
            <person name="Lestinova T."/>
            <person name="Votypka J."/>
            <person name="Volf P."/>
            <person name="Opperdoes F."/>
            <person name="Flegontov P."/>
            <person name="Lukes J."/>
            <person name="Yurchenko V."/>
        </authorList>
    </citation>
    <scope>NUCLEOTIDE SEQUENCE [LARGE SCALE GENOMIC DNA]</scope>
    <source>
        <strain evidence="2 3">ATCC 30220</strain>
    </source>
</reference>
<feature type="region of interest" description="Disordered" evidence="1">
    <location>
        <begin position="118"/>
        <end position="152"/>
    </location>
</feature>
<keyword evidence="3" id="KW-1185">Reference proteome</keyword>
<comment type="caution">
    <text evidence="2">The sequence shown here is derived from an EMBL/GenBank/DDBJ whole genome shotgun (WGS) entry which is preliminary data.</text>
</comment>
<evidence type="ECO:0000313" key="3">
    <source>
        <dbReference type="Proteomes" id="UP000038009"/>
    </source>
</evidence>